<reference evidence="2 3" key="1">
    <citation type="journal article" date="2012" name="Science">
        <title>The Paleozoic origin of enzymatic lignin decomposition reconstructed from 31 fungal genomes.</title>
        <authorList>
            <person name="Floudas D."/>
            <person name="Binder M."/>
            <person name="Riley R."/>
            <person name="Barry K."/>
            <person name="Blanchette R.A."/>
            <person name="Henrissat B."/>
            <person name="Martinez A.T."/>
            <person name="Otillar R."/>
            <person name="Spatafora J.W."/>
            <person name="Yadav J.S."/>
            <person name="Aerts A."/>
            <person name="Benoit I."/>
            <person name="Boyd A."/>
            <person name="Carlson A."/>
            <person name="Copeland A."/>
            <person name="Coutinho P.M."/>
            <person name="de Vries R.P."/>
            <person name="Ferreira P."/>
            <person name="Findley K."/>
            <person name="Foster B."/>
            <person name="Gaskell J."/>
            <person name="Glotzer D."/>
            <person name="Gorecki P."/>
            <person name="Heitman J."/>
            <person name="Hesse C."/>
            <person name="Hori C."/>
            <person name="Igarashi K."/>
            <person name="Jurgens J.A."/>
            <person name="Kallen N."/>
            <person name="Kersten P."/>
            <person name="Kohler A."/>
            <person name="Kuees U."/>
            <person name="Kumar T.K.A."/>
            <person name="Kuo A."/>
            <person name="LaButti K."/>
            <person name="Larrondo L.F."/>
            <person name="Lindquist E."/>
            <person name="Ling A."/>
            <person name="Lombard V."/>
            <person name="Lucas S."/>
            <person name="Lundell T."/>
            <person name="Martin R."/>
            <person name="McLaughlin D.J."/>
            <person name="Morgenstern I."/>
            <person name="Morin E."/>
            <person name="Murat C."/>
            <person name="Nagy L.G."/>
            <person name="Nolan M."/>
            <person name="Ohm R.A."/>
            <person name="Patyshakuliyeva A."/>
            <person name="Rokas A."/>
            <person name="Ruiz-Duenas F.J."/>
            <person name="Sabat G."/>
            <person name="Salamov A."/>
            <person name="Samejima M."/>
            <person name="Schmutz J."/>
            <person name="Slot J.C."/>
            <person name="St John F."/>
            <person name="Stenlid J."/>
            <person name="Sun H."/>
            <person name="Sun S."/>
            <person name="Syed K."/>
            <person name="Tsang A."/>
            <person name="Wiebenga A."/>
            <person name="Young D."/>
            <person name="Pisabarro A."/>
            <person name="Eastwood D.C."/>
            <person name="Martin F."/>
            <person name="Cullen D."/>
            <person name="Grigoriev I.V."/>
            <person name="Hibbett D.S."/>
        </authorList>
    </citation>
    <scope>NUCLEOTIDE SEQUENCE</scope>
    <source>
        <strain evidence="3">FP-58527</strain>
    </source>
</reference>
<dbReference type="Proteomes" id="UP000015241">
    <property type="component" value="Unassembled WGS sequence"/>
</dbReference>
<feature type="region of interest" description="Disordered" evidence="1">
    <location>
        <begin position="107"/>
        <end position="209"/>
    </location>
</feature>
<dbReference type="EMBL" id="KE504193">
    <property type="protein sequence ID" value="EPS96148.1"/>
    <property type="molecule type" value="Genomic_DNA"/>
</dbReference>
<feature type="compositionally biased region" description="Low complexity" evidence="1">
    <location>
        <begin position="159"/>
        <end position="170"/>
    </location>
</feature>
<feature type="compositionally biased region" description="Basic and acidic residues" evidence="1">
    <location>
        <begin position="186"/>
        <end position="201"/>
    </location>
</feature>
<gene>
    <name evidence="2" type="ORF">FOMPIDRAFT_92902</name>
</gene>
<sequence length="295" mass="33351">MTRNTVHVQVYLRPGSRRPERVISGHGSEATTRTQRALIRGYWNEEYTVHQIGEYMNLIPSEIRRAINNDSNDILDEDEDYRDGLKGDVINVETTLPDHWHGVLKKEDEEDKVEIGPDATETNDRPESVDSDSDVEIVDYSPDDNVKQEQRRDPVTGLSVSSAPSVGAPPRQQTNSYVPEVATSDRAPRAEALQRTDRDINKSSASDVLKKRVAPAQGDPDIVRAFLEQLMQPLVQLQDAFQEFGIASKQDLDVLCNLQDQWDCLHKFLTEKHNVTQLQWMVVKAGLTAHATKLR</sequence>
<evidence type="ECO:0000313" key="3">
    <source>
        <dbReference type="Proteomes" id="UP000015241"/>
    </source>
</evidence>
<keyword evidence="3" id="KW-1185">Reference proteome</keyword>
<evidence type="ECO:0000256" key="1">
    <source>
        <dbReference type="SAM" id="MobiDB-lite"/>
    </source>
</evidence>
<protein>
    <submittedName>
        <fullName evidence="2">Uncharacterized protein</fullName>
    </submittedName>
</protein>
<dbReference type="AlphaFoldDB" id="S8DYD2"/>
<organism evidence="2 3">
    <name type="scientific">Fomitopsis schrenkii</name>
    <name type="common">Brown rot fungus</name>
    <dbReference type="NCBI Taxonomy" id="2126942"/>
    <lineage>
        <taxon>Eukaryota</taxon>
        <taxon>Fungi</taxon>
        <taxon>Dikarya</taxon>
        <taxon>Basidiomycota</taxon>
        <taxon>Agaricomycotina</taxon>
        <taxon>Agaricomycetes</taxon>
        <taxon>Polyporales</taxon>
        <taxon>Fomitopsis</taxon>
    </lineage>
</organism>
<accession>S8DYD2</accession>
<dbReference type="InParanoid" id="S8DYD2"/>
<dbReference type="OrthoDB" id="2804749at2759"/>
<dbReference type="HOGENOM" id="CLU_903262_0_0_1"/>
<name>S8DYD2_FOMSC</name>
<evidence type="ECO:0000313" key="2">
    <source>
        <dbReference type="EMBL" id="EPS96148.1"/>
    </source>
</evidence>
<proteinExistence type="predicted"/>
<feature type="compositionally biased region" description="Basic and acidic residues" evidence="1">
    <location>
        <begin position="144"/>
        <end position="154"/>
    </location>
</feature>